<dbReference type="RefSeq" id="WP_264135861.1">
    <property type="nucleotide sequence ID" value="NZ_JAOYOD010000001.1"/>
</dbReference>
<evidence type="ECO:0000256" key="4">
    <source>
        <dbReference type="ARBA" id="ARBA00022692"/>
    </source>
</evidence>
<gene>
    <name evidence="9" type="ORF">N7U62_00240</name>
</gene>
<feature type="transmembrane region" description="Helical" evidence="8">
    <location>
        <begin position="6"/>
        <end position="24"/>
    </location>
</feature>
<accession>A0ABT3CNN5</accession>
<evidence type="ECO:0000256" key="2">
    <source>
        <dbReference type="ARBA" id="ARBA00006434"/>
    </source>
</evidence>
<organism evidence="9 10">
    <name type="scientific">Reichenbachiella ulvae</name>
    <dbReference type="NCBI Taxonomy" id="2980104"/>
    <lineage>
        <taxon>Bacteria</taxon>
        <taxon>Pseudomonadati</taxon>
        <taxon>Bacteroidota</taxon>
        <taxon>Cytophagia</taxon>
        <taxon>Cytophagales</taxon>
        <taxon>Reichenbachiellaceae</taxon>
        <taxon>Reichenbachiella</taxon>
    </lineage>
</organism>
<feature type="transmembrane region" description="Helical" evidence="8">
    <location>
        <begin position="68"/>
        <end position="90"/>
    </location>
</feature>
<keyword evidence="4 8" id="KW-0812">Transmembrane</keyword>
<reference evidence="9 10" key="1">
    <citation type="submission" date="2022-10" db="EMBL/GenBank/DDBJ databases">
        <title>Comparative genomics and taxonomic characterization of three novel marine species of genus Reichenbachiella exhibiting antioxidant and polysaccharide degradation activities.</title>
        <authorList>
            <person name="Muhammad N."/>
            <person name="Lee Y.-J."/>
            <person name="Ko J."/>
            <person name="Kim S.-G."/>
        </authorList>
    </citation>
    <scope>NUCLEOTIDE SEQUENCE [LARGE SCALE GENOMIC DNA]</scope>
    <source>
        <strain evidence="9 10">ABR2-5</strain>
    </source>
</reference>
<dbReference type="PANTHER" id="PTHR48086">
    <property type="entry name" value="SODIUM/PROLINE SYMPORTER-RELATED"/>
    <property type="match status" value="1"/>
</dbReference>
<feature type="transmembrane region" description="Helical" evidence="8">
    <location>
        <begin position="36"/>
        <end position="56"/>
    </location>
</feature>
<dbReference type="InterPro" id="IPR038377">
    <property type="entry name" value="Na/Glc_symporter_sf"/>
</dbReference>
<name>A0ABT3CNN5_9BACT</name>
<dbReference type="Proteomes" id="UP001300692">
    <property type="component" value="Unassembled WGS sequence"/>
</dbReference>
<dbReference type="CDD" id="cd11474">
    <property type="entry name" value="SLC5sbd_CHT"/>
    <property type="match status" value="1"/>
</dbReference>
<dbReference type="InterPro" id="IPR001734">
    <property type="entry name" value="Na/solute_symporter"/>
</dbReference>
<dbReference type="PROSITE" id="PS50283">
    <property type="entry name" value="NA_SOLUT_SYMP_3"/>
    <property type="match status" value="1"/>
</dbReference>
<keyword evidence="3" id="KW-0813">Transport</keyword>
<protein>
    <submittedName>
        <fullName evidence="9">Sodium:solute symporter family protein</fullName>
    </submittedName>
</protein>
<keyword evidence="5 8" id="KW-1133">Transmembrane helix</keyword>
<sequence>MLIFFIVFYLLITLAIGFWASRKIKSSGDFTLAGKSLSTSFVGVTLFATWFGSSQVLANPGHFVEDGFISFLTLTITGVFTLLVVGYFYARKLYRMDLVTVGDFFRKRYGPKMDLAVSIIMVLSYPSWIAAQLVALGYLFQAVMGLPVDIGIVLGASIVILYTYVGGMWAVSYTDMLQSILILLGLVILYFAVMSETDGLVDLFSHQPRSFFRLIPSGGIEEWNDYITLLLAFTAGCIPVQEIYQRVFSARDELAARNGLYLGAFLLLVVPSIPLVIALAGAHLHPELIGGDHGQGLILSLVGMFTSLPVQILFYGAMISAILSTSSGAMLAPATVVGENLIKPYFPNLPDKRLLLFTRLSVILVAAVSCFFAFNDSDIVALVAASLSLVLVSVFVPFTAGLFWKRTSHFGAWLSMGSGAAVWLTCYVMDTQIDATIYGLAASTVTLPIGSWVRPDRNENLTP</sequence>
<evidence type="ECO:0000313" key="10">
    <source>
        <dbReference type="Proteomes" id="UP001300692"/>
    </source>
</evidence>
<feature type="transmembrane region" description="Helical" evidence="8">
    <location>
        <begin position="115"/>
        <end position="140"/>
    </location>
</feature>
<evidence type="ECO:0000313" key="9">
    <source>
        <dbReference type="EMBL" id="MCV9385065.1"/>
    </source>
</evidence>
<feature type="transmembrane region" description="Helical" evidence="8">
    <location>
        <begin position="321"/>
        <end position="342"/>
    </location>
</feature>
<evidence type="ECO:0000256" key="3">
    <source>
        <dbReference type="ARBA" id="ARBA00022448"/>
    </source>
</evidence>
<dbReference type="EMBL" id="JAOYOD010000001">
    <property type="protein sequence ID" value="MCV9385065.1"/>
    <property type="molecule type" value="Genomic_DNA"/>
</dbReference>
<dbReference type="InterPro" id="IPR050277">
    <property type="entry name" value="Sodium:Solute_Symporter"/>
</dbReference>
<comment type="caution">
    <text evidence="9">The sequence shown here is derived from an EMBL/GenBank/DDBJ whole genome shotgun (WGS) entry which is preliminary data.</text>
</comment>
<comment type="subcellular location">
    <subcellularLocation>
        <location evidence="1">Membrane</location>
        <topology evidence="1">Multi-pass membrane protein</topology>
    </subcellularLocation>
</comment>
<proteinExistence type="inferred from homology"/>
<dbReference type="Pfam" id="PF00474">
    <property type="entry name" value="SSF"/>
    <property type="match status" value="1"/>
</dbReference>
<evidence type="ECO:0000256" key="1">
    <source>
        <dbReference type="ARBA" id="ARBA00004141"/>
    </source>
</evidence>
<evidence type="ECO:0000256" key="5">
    <source>
        <dbReference type="ARBA" id="ARBA00022989"/>
    </source>
</evidence>
<dbReference type="PANTHER" id="PTHR48086:SF7">
    <property type="entry name" value="SODIUM-SOLUTE SYMPORTER-RELATED"/>
    <property type="match status" value="1"/>
</dbReference>
<keyword evidence="6 8" id="KW-0472">Membrane</keyword>
<feature type="transmembrane region" description="Helical" evidence="8">
    <location>
        <begin position="410"/>
        <end position="429"/>
    </location>
</feature>
<keyword evidence="10" id="KW-1185">Reference proteome</keyword>
<feature type="transmembrane region" description="Helical" evidence="8">
    <location>
        <begin position="177"/>
        <end position="195"/>
    </location>
</feature>
<evidence type="ECO:0000256" key="6">
    <source>
        <dbReference type="ARBA" id="ARBA00023136"/>
    </source>
</evidence>
<evidence type="ECO:0000256" key="7">
    <source>
        <dbReference type="RuleBase" id="RU362091"/>
    </source>
</evidence>
<comment type="similarity">
    <text evidence="2 7">Belongs to the sodium:solute symporter (SSF) (TC 2.A.21) family.</text>
</comment>
<feature type="transmembrane region" description="Helical" evidence="8">
    <location>
        <begin position="296"/>
        <end position="315"/>
    </location>
</feature>
<feature type="transmembrane region" description="Helical" evidence="8">
    <location>
        <begin position="146"/>
        <end position="165"/>
    </location>
</feature>
<feature type="transmembrane region" description="Helical" evidence="8">
    <location>
        <begin position="354"/>
        <end position="374"/>
    </location>
</feature>
<evidence type="ECO:0000256" key="8">
    <source>
        <dbReference type="SAM" id="Phobius"/>
    </source>
</evidence>
<feature type="transmembrane region" description="Helical" evidence="8">
    <location>
        <begin position="260"/>
        <end position="284"/>
    </location>
</feature>
<dbReference type="Gene3D" id="1.20.1730.10">
    <property type="entry name" value="Sodium/glucose cotransporter"/>
    <property type="match status" value="1"/>
</dbReference>
<feature type="transmembrane region" description="Helical" evidence="8">
    <location>
        <begin position="380"/>
        <end position="403"/>
    </location>
</feature>